<evidence type="ECO:0000256" key="1">
    <source>
        <dbReference type="ARBA" id="ARBA00022729"/>
    </source>
</evidence>
<accession>A0A362X2J0</accession>
<keyword evidence="1" id="KW-0732">Signal</keyword>
<dbReference type="AlphaFoldDB" id="A0A362X2J0"/>
<dbReference type="SMART" id="SM00089">
    <property type="entry name" value="PKD"/>
    <property type="match status" value="3"/>
</dbReference>
<dbReference type="Proteomes" id="UP000251545">
    <property type="component" value="Unassembled WGS sequence"/>
</dbReference>
<dbReference type="PROSITE" id="PS50093">
    <property type="entry name" value="PKD"/>
    <property type="match status" value="1"/>
</dbReference>
<dbReference type="InterPro" id="IPR000601">
    <property type="entry name" value="PKD_dom"/>
</dbReference>
<organism evidence="3 4">
    <name type="scientific">Jejuia pallidilutea</name>
    <dbReference type="NCBI Taxonomy" id="504487"/>
    <lineage>
        <taxon>Bacteria</taxon>
        <taxon>Pseudomonadati</taxon>
        <taxon>Bacteroidota</taxon>
        <taxon>Flavobacteriia</taxon>
        <taxon>Flavobacteriales</taxon>
        <taxon>Flavobacteriaceae</taxon>
        <taxon>Jejuia</taxon>
    </lineage>
</organism>
<dbReference type="InterPro" id="IPR035986">
    <property type="entry name" value="PKD_dom_sf"/>
</dbReference>
<protein>
    <submittedName>
        <fullName evidence="3">Putative secreted protein (Por secretion system target)</fullName>
    </submittedName>
</protein>
<dbReference type="SUPFAM" id="SSF49299">
    <property type="entry name" value="PKD domain"/>
    <property type="match status" value="1"/>
</dbReference>
<gene>
    <name evidence="3" type="ORF">CLV33_106158</name>
</gene>
<dbReference type="InterPro" id="IPR022409">
    <property type="entry name" value="PKD/Chitinase_dom"/>
</dbReference>
<sequence length="709" mass="78429">MKAFKLIPHLWILISLLFTIHNTAQNNIIGYEYAFNDGQGLQFVSIAPTPNFNLVTNVDVSALPNDVNVIHLRFLDQNGLWSPIISKVFVKPPEAFLTASTIVGYEYGFDDDNPPSYVPISPNKDVNLVTAIDVSALPNDVNVFYIRFKDDIGQWSPIISKVFVKPPEAFLTASTIVGYEYGFDDDNPPTYVPVSPSKDVNLVTAIDVSALPNDVNVFYIRFKDDIGQWSPIISKIFVKPPEAFLTASTIVGYEYGFDDDNPPTYVSISPSKDANLITDIDVSALPNDVNVFYIRFKDDIGQWSPIISKIFVKPRTPENLTNNALVSLEYWFDNDFSTKKFIDIDPDASNYVLTEVNLNQLWAGEHTLHTQFKDVYNQYSAVMTDTIDKQVLPIASFVTNSNSICVGETINFTNNSIDYDTVTWNFDDGNTSSDFNTSHTFNTAGTYEVRLTVSESNSGLDSIATQNIQVYSIPVNTITASGPLQACFGSTVTLTADDANADYLWSTGATSRSIDVTANGTYNVTLTRTNSSGCSVVSDDIVITFNSEIDNSVTVYENSGDVQLTANQPEASYQWIDCSNGNTNIDGETNKTFTPASNGEYAVKITVNNCTVTSNCQNITSLGVDEVSVYNFVKLYPNPVKDNLTLTTEFPLLIQICNINGMVLNTLKFESGVTNIDLKMLNNGLYFFKIKEISNTGSQRQGVFKILKH</sequence>
<dbReference type="NCBIfam" id="TIGR04183">
    <property type="entry name" value="Por_Secre_tail"/>
    <property type="match status" value="1"/>
</dbReference>
<feature type="domain" description="PKD" evidence="2">
    <location>
        <begin position="423"/>
        <end position="456"/>
    </location>
</feature>
<dbReference type="InterPro" id="IPR013783">
    <property type="entry name" value="Ig-like_fold"/>
</dbReference>
<dbReference type="Pfam" id="PF18962">
    <property type="entry name" value="Por_Secre_tail"/>
    <property type="match status" value="1"/>
</dbReference>
<dbReference type="RefSeq" id="WP_105474034.1">
    <property type="nucleotide sequence ID" value="NZ_PVEO01000006.1"/>
</dbReference>
<evidence type="ECO:0000259" key="2">
    <source>
        <dbReference type="PROSITE" id="PS50093"/>
    </source>
</evidence>
<dbReference type="InterPro" id="IPR026444">
    <property type="entry name" value="Secre_tail"/>
</dbReference>
<evidence type="ECO:0000313" key="4">
    <source>
        <dbReference type="Proteomes" id="UP000251545"/>
    </source>
</evidence>
<dbReference type="EMBL" id="PVEO01000006">
    <property type="protein sequence ID" value="PQV47839.1"/>
    <property type="molecule type" value="Genomic_DNA"/>
</dbReference>
<reference evidence="3 4" key="1">
    <citation type="submission" date="2018-02" db="EMBL/GenBank/DDBJ databases">
        <title>Genomic Encyclopedia of Archaeal and Bacterial Type Strains, Phase II (KMG-II): from individual species to whole genera.</title>
        <authorList>
            <person name="Goeker M."/>
        </authorList>
    </citation>
    <scope>NUCLEOTIDE SEQUENCE [LARGE SCALE GENOMIC DNA]</scope>
    <source>
        <strain evidence="3 4">DSM 21165</strain>
    </source>
</reference>
<evidence type="ECO:0000313" key="3">
    <source>
        <dbReference type="EMBL" id="PQV47839.1"/>
    </source>
</evidence>
<name>A0A362X2J0_9FLAO</name>
<comment type="caution">
    <text evidence="3">The sequence shown here is derived from an EMBL/GenBank/DDBJ whole genome shotgun (WGS) entry which is preliminary data.</text>
</comment>
<proteinExistence type="predicted"/>
<dbReference type="Pfam" id="PF18911">
    <property type="entry name" value="PKD_4"/>
    <property type="match status" value="1"/>
</dbReference>
<dbReference type="CDD" id="cd00146">
    <property type="entry name" value="PKD"/>
    <property type="match status" value="1"/>
</dbReference>
<dbReference type="Gene3D" id="2.60.40.10">
    <property type="entry name" value="Immunoglobulins"/>
    <property type="match status" value="1"/>
</dbReference>